<evidence type="ECO:0000313" key="2">
    <source>
        <dbReference type="EMBL" id="AVY92636.1"/>
    </source>
</evidence>
<dbReference type="Pfam" id="PF21882">
    <property type="entry name" value="Gp53-like_C"/>
    <property type="match status" value="1"/>
</dbReference>
<gene>
    <name evidence="2" type="ORF">DAI18_00170</name>
</gene>
<feature type="domain" description="Putative tail fiber protein gp53-like C-terminal" evidence="1">
    <location>
        <begin position="322"/>
        <end position="398"/>
    </location>
</feature>
<dbReference type="Gene3D" id="2.60.40.3940">
    <property type="match status" value="1"/>
</dbReference>
<accession>A0A2U3TGW7</accession>
<dbReference type="STRING" id="1122240.GCA_000620105_02884"/>
<dbReference type="AlphaFoldDB" id="A0A2U3TGW7"/>
<dbReference type="KEGG" id="maer:DAI18_00170"/>
<reference evidence="2 3" key="1">
    <citation type="submission" date="2018-04" db="EMBL/GenBank/DDBJ databases">
        <title>Denitrifier Microvirgula.</title>
        <authorList>
            <person name="Anderson E."/>
            <person name="Jang J."/>
            <person name="Ishii S."/>
        </authorList>
    </citation>
    <scope>NUCLEOTIDE SEQUENCE [LARGE SCALE GENOMIC DNA]</scope>
    <source>
        <strain evidence="2 3">BE2.4</strain>
    </source>
</reference>
<keyword evidence="3" id="KW-1185">Reference proteome</keyword>
<dbReference type="SUPFAM" id="SSF88874">
    <property type="entry name" value="Receptor-binding domain of short tail fibre protein gp12"/>
    <property type="match status" value="1"/>
</dbReference>
<sequence length="399" mass="41538">MPSIDSPDGLFHDGNPFTGEMGTIVTSAHLNDVQSGIQDLQTEAITLLAAAGMQPEPARKNQWLQALKALFLGRDDKARDSAALDGHPAAYFARASDQAAGLPLLFPLWCPNRAAIPAGYAPADGQTLARSLYPDAWAGIAAGNVPVATDAAWLATPTERGKFTAGDGAGTFRLPDYNGKSAGSLGALFMRGDGALSAGADGMIQGDAIRNIVGEYCDDIFRRSSRATGPFVEGTQATTTGAGGSTGASYSLKFDASRQVPTAPENRPLNVTGCWVIRLFGAVVNPGAADAAQLATEVSKLGADKVPWTAFQGSLVTNGYRRLPGGDIEQWGSASVPGGTQVTVTFPIAFPSALFNVQVTRDGLAGNAPTVNPPFDTTRCAIFNGSTTTQILYWRAIGK</sequence>
<evidence type="ECO:0000259" key="1">
    <source>
        <dbReference type="Pfam" id="PF21882"/>
    </source>
</evidence>
<dbReference type="EMBL" id="CP028519">
    <property type="protein sequence ID" value="AVY92636.1"/>
    <property type="molecule type" value="Genomic_DNA"/>
</dbReference>
<protein>
    <recommendedName>
        <fullName evidence="1">Putative tail fiber protein gp53-like C-terminal domain-containing protein</fullName>
    </recommendedName>
</protein>
<proteinExistence type="predicted"/>
<dbReference type="InterPro" id="IPR054075">
    <property type="entry name" value="Gp53-like_C"/>
</dbReference>
<dbReference type="Proteomes" id="UP000244173">
    <property type="component" value="Chromosome"/>
</dbReference>
<organism evidence="2 3">
    <name type="scientific">Microvirgula aerodenitrificans</name>
    <dbReference type="NCBI Taxonomy" id="57480"/>
    <lineage>
        <taxon>Bacteria</taxon>
        <taxon>Pseudomonadati</taxon>
        <taxon>Pseudomonadota</taxon>
        <taxon>Betaproteobacteria</taxon>
        <taxon>Neisseriales</taxon>
        <taxon>Aquaspirillaceae</taxon>
        <taxon>Microvirgula</taxon>
    </lineage>
</organism>
<name>A0A2U3TGW7_9NEIS</name>
<evidence type="ECO:0000313" key="3">
    <source>
        <dbReference type="Proteomes" id="UP000244173"/>
    </source>
</evidence>